<evidence type="ECO:0000256" key="8">
    <source>
        <dbReference type="ARBA" id="ARBA00023004"/>
    </source>
</evidence>
<dbReference type="InterPro" id="IPR036396">
    <property type="entry name" value="Cyt_P450_sf"/>
</dbReference>
<evidence type="ECO:0000256" key="4">
    <source>
        <dbReference type="ARBA" id="ARBA00022617"/>
    </source>
</evidence>
<dbReference type="PRINTS" id="PR00385">
    <property type="entry name" value="P450"/>
</dbReference>
<protein>
    <recommendedName>
        <fullName evidence="14">Cytochrome P450</fullName>
    </recommendedName>
</protein>
<dbReference type="PANTHER" id="PTHR24302">
    <property type="entry name" value="CYTOCHROME P450 FAMILY 3"/>
    <property type="match status" value="1"/>
</dbReference>
<evidence type="ECO:0000256" key="10">
    <source>
        <dbReference type="PIRSR" id="PIRSR602401-1"/>
    </source>
</evidence>
<dbReference type="FunFam" id="1.10.630.10:FF:000042">
    <property type="entry name" value="Cytochrome P450"/>
    <property type="match status" value="1"/>
</dbReference>
<dbReference type="eggNOG" id="KOG0158">
    <property type="taxonomic scope" value="Eukaryota"/>
</dbReference>
<evidence type="ECO:0000256" key="9">
    <source>
        <dbReference type="ARBA" id="ARBA00043906"/>
    </source>
</evidence>
<name>C3Y6W3_BRAFL</name>
<dbReference type="GO" id="GO:0005789">
    <property type="term" value="C:endoplasmic reticulum membrane"/>
    <property type="evidence" value="ECO:0007669"/>
    <property type="project" value="UniProtKB-SubCell"/>
</dbReference>
<keyword evidence="12" id="KW-0472">Membrane</keyword>
<comment type="cofactor">
    <cofactor evidence="10">
        <name>heme</name>
        <dbReference type="ChEBI" id="CHEBI:30413"/>
    </cofactor>
</comment>
<accession>C3Y6W3</accession>
<dbReference type="PRINTS" id="PR00463">
    <property type="entry name" value="EP450I"/>
</dbReference>
<feature type="binding site" description="axial binding residue" evidence="10">
    <location>
        <position position="459"/>
    </location>
    <ligand>
        <name>heme</name>
        <dbReference type="ChEBI" id="CHEBI:30413"/>
    </ligand>
    <ligandPart>
        <name>Fe</name>
        <dbReference type="ChEBI" id="CHEBI:18248"/>
    </ligandPart>
</feature>
<comment type="function">
    <text evidence="9">Cytochromes P450 are a group of heme-thiolate monooxygenases. They oxidize a variety of structurally unrelated compounds, including steroids, fatty acids, and xenobiotics.</text>
</comment>
<comment type="subcellular location">
    <subcellularLocation>
        <location evidence="2">Endoplasmic reticulum membrane</location>
        <topology evidence="2">Peripheral membrane protein</topology>
    </subcellularLocation>
    <subcellularLocation>
        <location evidence="1">Microsome membrane</location>
        <topology evidence="1">Peripheral membrane protein</topology>
    </subcellularLocation>
</comment>
<evidence type="ECO:0000256" key="6">
    <source>
        <dbReference type="ARBA" id="ARBA00022848"/>
    </source>
</evidence>
<dbReference type="SUPFAM" id="SSF48264">
    <property type="entry name" value="Cytochrome P450"/>
    <property type="match status" value="1"/>
</dbReference>
<evidence type="ECO:0000256" key="12">
    <source>
        <dbReference type="SAM" id="Phobius"/>
    </source>
</evidence>
<evidence type="ECO:0000256" key="7">
    <source>
        <dbReference type="ARBA" id="ARBA00023002"/>
    </source>
</evidence>
<dbReference type="CDD" id="cd11055">
    <property type="entry name" value="CYP3A-like"/>
    <property type="match status" value="1"/>
</dbReference>
<keyword evidence="12" id="KW-1133">Transmembrane helix</keyword>
<dbReference type="AlphaFoldDB" id="C3Y6W3"/>
<dbReference type="InterPro" id="IPR050705">
    <property type="entry name" value="Cytochrome_P450_3A"/>
</dbReference>
<feature type="transmembrane region" description="Helical" evidence="12">
    <location>
        <begin position="12"/>
        <end position="35"/>
    </location>
</feature>
<keyword evidence="12" id="KW-0812">Transmembrane</keyword>
<evidence type="ECO:0000256" key="5">
    <source>
        <dbReference type="ARBA" id="ARBA00022723"/>
    </source>
</evidence>
<keyword evidence="7 11" id="KW-0560">Oxidoreductase</keyword>
<dbReference type="GO" id="GO:0005506">
    <property type="term" value="F:iron ion binding"/>
    <property type="evidence" value="ECO:0007669"/>
    <property type="project" value="InterPro"/>
</dbReference>
<evidence type="ECO:0008006" key="14">
    <source>
        <dbReference type="Google" id="ProtNLM"/>
    </source>
</evidence>
<sequence length="514" mass="58604">MMTLQEFLPIPLTWILLPLLAVLFYMYAVHPLFVFRKMGVPGIGLPPLPIVGTSYLTILSGIYNTQFSASDFGPVLGVFNGMNPMLVVTDPDMLKEIFVKQFQNFVNRQSEVQDINIMPQSRQLFQLRDEDWKNMRTQLTPAFSGSKLKQMIAALNSCADQLVENLNSFATTKESFDVKEVTGAFSMDVTARTIFGAEVNSQQDPQNPVIAHARRTFNFNFKSPVIWFYVLFPRIAKPIFETINYHPFTPRDVTDFFDGVMEQLLAMRKTDGSKGHVDLLQIMIDAHKESDDGSTDGPKAIGKKQPLTRDDVVGNGIGFFSGAFETLSITMSFVLYQLALNQEIQDKARQEINEVVGSEGEVDYEAVQNMSYVEMCVMETLRLYPLASHIQRVAKEDARLMWINVPKGMNVLVPALAIHYDPKRWNEPRKFIPERFTKEEREKRNPMDWLPFGVGPRNCIGMRLALMEMKVGLARVLMKYRFVTGPDTVPMNLNRWRAFPTPMEPIRLMVEPVD</sequence>
<keyword evidence="6" id="KW-0256">Endoplasmic reticulum</keyword>
<dbReference type="PANTHER" id="PTHR24302:SF15">
    <property type="entry name" value="FATTY-ACID PEROXYGENASE"/>
    <property type="match status" value="1"/>
</dbReference>
<reference evidence="13" key="1">
    <citation type="journal article" date="2008" name="Nature">
        <title>The amphioxus genome and the evolution of the chordate karyotype.</title>
        <authorList>
            <consortium name="US DOE Joint Genome Institute (JGI-PGF)"/>
            <person name="Putnam N.H."/>
            <person name="Butts T."/>
            <person name="Ferrier D.E.K."/>
            <person name="Furlong R.F."/>
            <person name="Hellsten U."/>
            <person name="Kawashima T."/>
            <person name="Robinson-Rechavi M."/>
            <person name="Shoguchi E."/>
            <person name="Terry A."/>
            <person name="Yu J.-K."/>
            <person name="Benito-Gutierrez E.L."/>
            <person name="Dubchak I."/>
            <person name="Garcia-Fernandez J."/>
            <person name="Gibson-Brown J.J."/>
            <person name="Grigoriev I.V."/>
            <person name="Horton A.C."/>
            <person name="de Jong P.J."/>
            <person name="Jurka J."/>
            <person name="Kapitonov V.V."/>
            <person name="Kohara Y."/>
            <person name="Kuroki Y."/>
            <person name="Lindquist E."/>
            <person name="Lucas S."/>
            <person name="Osoegawa K."/>
            <person name="Pennacchio L.A."/>
            <person name="Salamov A.A."/>
            <person name="Satou Y."/>
            <person name="Sauka-Spengler T."/>
            <person name="Schmutz J."/>
            <person name="Shin-I T."/>
            <person name="Toyoda A."/>
            <person name="Bronner-Fraser M."/>
            <person name="Fujiyama A."/>
            <person name="Holland L.Z."/>
            <person name="Holland P.W.H."/>
            <person name="Satoh N."/>
            <person name="Rokhsar D.S."/>
        </authorList>
    </citation>
    <scope>NUCLEOTIDE SEQUENCE [LARGE SCALE GENOMIC DNA]</scope>
    <source>
        <strain evidence="13">S238N-H82</strain>
        <tissue evidence="13">Testes</tissue>
    </source>
</reference>
<dbReference type="PROSITE" id="PS00086">
    <property type="entry name" value="CYTOCHROME_P450"/>
    <property type="match status" value="1"/>
</dbReference>
<evidence type="ECO:0000256" key="1">
    <source>
        <dbReference type="ARBA" id="ARBA00004174"/>
    </source>
</evidence>
<dbReference type="InterPro" id="IPR002401">
    <property type="entry name" value="Cyt_P450_E_grp-I"/>
</dbReference>
<dbReference type="GO" id="GO:0016705">
    <property type="term" value="F:oxidoreductase activity, acting on paired donors, with incorporation or reduction of molecular oxygen"/>
    <property type="evidence" value="ECO:0007669"/>
    <property type="project" value="InterPro"/>
</dbReference>
<evidence type="ECO:0000256" key="3">
    <source>
        <dbReference type="ARBA" id="ARBA00010617"/>
    </source>
</evidence>
<proteinExistence type="inferred from homology"/>
<evidence type="ECO:0000256" key="11">
    <source>
        <dbReference type="RuleBase" id="RU000461"/>
    </source>
</evidence>
<keyword evidence="8 10" id="KW-0408">Iron</keyword>
<evidence type="ECO:0000256" key="2">
    <source>
        <dbReference type="ARBA" id="ARBA00004406"/>
    </source>
</evidence>
<dbReference type="GO" id="GO:0020037">
    <property type="term" value="F:heme binding"/>
    <property type="evidence" value="ECO:0007669"/>
    <property type="project" value="InterPro"/>
</dbReference>
<dbReference type="STRING" id="7739.C3Y6W3"/>
<comment type="similarity">
    <text evidence="3 11">Belongs to the cytochrome P450 family.</text>
</comment>
<gene>
    <name evidence="13" type="ORF">BRAFLDRAFT_120879</name>
</gene>
<dbReference type="InterPro" id="IPR001128">
    <property type="entry name" value="Cyt_P450"/>
</dbReference>
<keyword evidence="4 10" id="KW-0349">Heme</keyword>
<keyword evidence="5 10" id="KW-0479">Metal-binding</keyword>
<dbReference type="Gene3D" id="1.10.630.10">
    <property type="entry name" value="Cytochrome P450"/>
    <property type="match status" value="1"/>
</dbReference>
<keyword evidence="6" id="KW-0492">Microsome</keyword>
<dbReference type="InParanoid" id="C3Y6W3"/>
<dbReference type="InterPro" id="IPR017972">
    <property type="entry name" value="Cyt_P450_CS"/>
</dbReference>
<keyword evidence="11" id="KW-0503">Monooxygenase</keyword>
<organism>
    <name type="scientific">Branchiostoma floridae</name>
    <name type="common">Florida lancelet</name>
    <name type="synonym">Amphioxus</name>
    <dbReference type="NCBI Taxonomy" id="7739"/>
    <lineage>
        <taxon>Eukaryota</taxon>
        <taxon>Metazoa</taxon>
        <taxon>Chordata</taxon>
        <taxon>Cephalochordata</taxon>
        <taxon>Leptocardii</taxon>
        <taxon>Amphioxiformes</taxon>
        <taxon>Branchiostomatidae</taxon>
        <taxon>Branchiostoma</taxon>
    </lineage>
</organism>
<evidence type="ECO:0000313" key="13">
    <source>
        <dbReference type="EMBL" id="EEN64073.1"/>
    </source>
</evidence>
<dbReference type="EMBL" id="GG666488">
    <property type="protein sequence ID" value="EEN64073.1"/>
    <property type="molecule type" value="Genomic_DNA"/>
</dbReference>
<dbReference type="Pfam" id="PF00067">
    <property type="entry name" value="p450"/>
    <property type="match status" value="1"/>
</dbReference>
<dbReference type="GO" id="GO:0004497">
    <property type="term" value="F:monooxygenase activity"/>
    <property type="evidence" value="ECO:0007669"/>
    <property type="project" value="UniProtKB-KW"/>
</dbReference>